<dbReference type="PANTHER" id="PTHR12461">
    <property type="entry name" value="HYPOXIA-INDUCIBLE FACTOR 1 ALPHA INHIBITOR-RELATED"/>
    <property type="match status" value="1"/>
</dbReference>
<dbReference type="InterPro" id="IPR041667">
    <property type="entry name" value="Cupin_8"/>
</dbReference>
<feature type="domain" description="JmjC" evidence="1">
    <location>
        <begin position="207"/>
        <end position="389"/>
    </location>
</feature>
<dbReference type="STRING" id="573729.G2QF64"/>
<dbReference type="SUPFAM" id="SSF51197">
    <property type="entry name" value="Clavaminate synthase-like"/>
    <property type="match status" value="1"/>
</dbReference>
<sequence length="394" mass="44914">MLHLTTRSYYAPSMRLLAAKRHFSASARRGQALRQRVEEIDFQVTPAQFRRIAATAKDRVNAIVIRHQANPRSSLDPESSFDLAAELSALTRWFVRDEVTKWTCLSSEFRSELHHNVPYELIISKEDGSPFEEDESWIKFRHWISKKQHSPALSYALESWAAHEIQIRRENGRLIKDFMQFSAPLALFDAVLKYNQTRPEGCKPVGRLYVAQMPLTDLPPRLRPDVAAPKLLAAPTTPEVPFVCDIYSSSLWLGLQPTFTPWHRDPNDNLFCQLVGSKTVRLLPPEAGEQLFRKVTTELGKPGASATIRDEEMMNGAERRAWHEAVWGPGAPKSILETTVNARDMLLIPKGWWHSVESTGGQRGDLNVSVNWWFRWRDPSLSSHRPSRKEGISG</sequence>
<dbReference type="EMBL" id="CP003005">
    <property type="protein sequence ID" value="AEO59093.1"/>
    <property type="molecule type" value="Genomic_DNA"/>
</dbReference>
<protein>
    <recommendedName>
        <fullName evidence="1">JmjC domain-containing protein</fullName>
    </recommendedName>
</protein>
<organism evidence="2 3">
    <name type="scientific">Thermothelomyces thermophilus (strain ATCC 42464 / BCRC 31852 / DSM 1799)</name>
    <name type="common">Sporotrichum thermophile</name>
    <dbReference type="NCBI Taxonomy" id="573729"/>
    <lineage>
        <taxon>Eukaryota</taxon>
        <taxon>Fungi</taxon>
        <taxon>Dikarya</taxon>
        <taxon>Ascomycota</taxon>
        <taxon>Pezizomycotina</taxon>
        <taxon>Sordariomycetes</taxon>
        <taxon>Sordariomycetidae</taxon>
        <taxon>Sordariales</taxon>
        <taxon>Chaetomiaceae</taxon>
        <taxon>Thermothelomyces</taxon>
    </lineage>
</organism>
<keyword evidence="3" id="KW-1185">Reference proteome</keyword>
<dbReference type="eggNOG" id="KOG2132">
    <property type="taxonomic scope" value="Eukaryota"/>
</dbReference>
<dbReference type="InParanoid" id="G2QF64"/>
<dbReference type="KEGG" id="mtm:MYCTH_102510"/>
<dbReference type="HOGENOM" id="CLU_054409_0_1_1"/>
<gene>
    <name evidence="2" type="ORF">MYCTH_102510</name>
</gene>
<dbReference type="SMART" id="SM00558">
    <property type="entry name" value="JmjC"/>
    <property type="match status" value="1"/>
</dbReference>
<dbReference type="Proteomes" id="UP000007322">
    <property type="component" value="Chromosome 4"/>
</dbReference>
<dbReference type="OrthoDB" id="263283at2759"/>
<dbReference type="Gene3D" id="2.60.120.650">
    <property type="entry name" value="Cupin"/>
    <property type="match status" value="1"/>
</dbReference>
<dbReference type="RefSeq" id="XP_003664338.1">
    <property type="nucleotide sequence ID" value="XM_003664290.1"/>
</dbReference>
<evidence type="ECO:0000313" key="3">
    <source>
        <dbReference type="Proteomes" id="UP000007322"/>
    </source>
</evidence>
<evidence type="ECO:0000259" key="1">
    <source>
        <dbReference type="PROSITE" id="PS51184"/>
    </source>
</evidence>
<dbReference type="AlphaFoldDB" id="G2QF64"/>
<name>G2QF64_THET4</name>
<dbReference type="OMA" id="STEMMEG"/>
<dbReference type="PANTHER" id="PTHR12461:SF105">
    <property type="entry name" value="HYPOXIA-INDUCIBLE FACTOR 1-ALPHA INHIBITOR"/>
    <property type="match status" value="1"/>
</dbReference>
<proteinExistence type="predicted"/>
<evidence type="ECO:0000313" key="2">
    <source>
        <dbReference type="EMBL" id="AEO59093.1"/>
    </source>
</evidence>
<dbReference type="InterPro" id="IPR003347">
    <property type="entry name" value="JmjC_dom"/>
</dbReference>
<dbReference type="Pfam" id="PF13621">
    <property type="entry name" value="Cupin_8"/>
    <property type="match status" value="1"/>
</dbReference>
<dbReference type="PROSITE" id="PS51184">
    <property type="entry name" value="JMJC"/>
    <property type="match status" value="1"/>
</dbReference>
<accession>G2QF64</accession>
<reference evidence="2 3" key="1">
    <citation type="journal article" date="2011" name="Nat. Biotechnol.">
        <title>Comparative genomic analysis of the thermophilic biomass-degrading fungi Myceliophthora thermophila and Thielavia terrestris.</title>
        <authorList>
            <person name="Berka R.M."/>
            <person name="Grigoriev I.V."/>
            <person name="Otillar R."/>
            <person name="Salamov A."/>
            <person name="Grimwood J."/>
            <person name="Reid I."/>
            <person name="Ishmael N."/>
            <person name="John T."/>
            <person name="Darmond C."/>
            <person name="Moisan M.-C."/>
            <person name="Henrissat B."/>
            <person name="Coutinho P.M."/>
            <person name="Lombard V."/>
            <person name="Natvig D.O."/>
            <person name="Lindquist E."/>
            <person name="Schmutz J."/>
            <person name="Lucas S."/>
            <person name="Harris P."/>
            <person name="Powlowski J."/>
            <person name="Bellemare A."/>
            <person name="Taylor D."/>
            <person name="Butler G."/>
            <person name="de Vries R.P."/>
            <person name="Allijn I.E."/>
            <person name="van den Brink J."/>
            <person name="Ushinsky S."/>
            <person name="Storms R."/>
            <person name="Powell A.J."/>
            <person name="Paulsen I.T."/>
            <person name="Elbourne L.D.H."/>
            <person name="Baker S.E."/>
            <person name="Magnuson J."/>
            <person name="LaBoissiere S."/>
            <person name="Clutterbuck A.J."/>
            <person name="Martinez D."/>
            <person name="Wogulis M."/>
            <person name="de Leon A.L."/>
            <person name="Rey M.W."/>
            <person name="Tsang A."/>
        </authorList>
    </citation>
    <scope>NUCLEOTIDE SEQUENCE [LARGE SCALE GENOMIC DNA]</scope>
    <source>
        <strain evidence="3">ATCC 42464 / BCRC 31852 / DSM 1799</strain>
    </source>
</reference>
<dbReference type="VEuPathDB" id="FungiDB:MYCTH_102510"/>
<dbReference type="GeneID" id="11514203"/>